<evidence type="ECO:0000259" key="6">
    <source>
        <dbReference type="Pfam" id="PF08281"/>
    </source>
</evidence>
<dbReference type="NCBIfam" id="TIGR02937">
    <property type="entry name" value="sigma70-ECF"/>
    <property type="match status" value="1"/>
</dbReference>
<dbReference type="GO" id="GO:0003677">
    <property type="term" value="F:DNA binding"/>
    <property type="evidence" value="ECO:0007669"/>
    <property type="project" value="InterPro"/>
</dbReference>
<evidence type="ECO:0000256" key="4">
    <source>
        <dbReference type="ARBA" id="ARBA00023163"/>
    </source>
</evidence>
<dbReference type="InterPro" id="IPR013249">
    <property type="entry name" value="RNA_pol_sigma70_r4_t2"/>
</dbReference>
<sequence length="168" mass="19320">MPTDILTSTFMAFRAKLRSMAAGIAGSEEADDIIHDAFCRLWSRHPIIEDETEALKLSYTAVRNSAIDSYRRSTSRPTVSIEDSCHIIEQEDETETTKERQQTYEAVVSLSRRVLNKRQFEVFELHDIKGLGYEEVAETLGMTQENVRVTLSRARKSIREIYRKTQTV</sequence>
<dbReference type="KEGG" id="ddb:E7747_00690"/>
<evidence type="ECO:0000256" key="1">
    <source>
        <dbReference type="ARBA" id="ARBA00010641"/>
    </source>
</evidence>
<keyword evidence="2" id="KW-0805">Transcription regulation</keyword>
<dbReference type="InterPro" id="IPR036388">
    <property type="entry name" value="WH-like_DNA-bd_sf"/>
</dbReference>
<accession>A0A4P7VZG0</accession>
<organism evidence="7 8">
    <name type="scientific">Duncaniella dubosii</name>
    <dbReference type="NCBI Taxonomy" id="2518971"/>
    <lineage>
        <taxon>Bacteria</taxon>
        <taxon>Pseudomonadati</taxon>
        <taxon>Bacteroidota</taxon>
        <taxon>Bacteroidia</taxon>
        <taxon>Bacteroidales</taxon>
        <taxon>Muribaculaceae</taxon>
        <taxon>Duncaniella</taxon>
    </lineage>
</organism>
<dbReference type="InterPro" id="IPR013324">
    <property type="entry name" value="RNA_pol_sigma_r3/r4-like"/>
</dbReference>
<dbReference type="InterPro" id="IPR014284">
    <property type="entry name" value="RNA_pol_sigma-70_dom"/>
</dbReference>
<name>A0A4P7VZG0_9BACT</name>
<dbReference type="SUPFAM" id="SSF88946">
    <property type="entry name" value="Sigma2 domain of RNA polymerase sigma factors"/>
    <property type="match status" value="1"/>
</dbReference>
<dbReference type="AlphaFoldDB" id="A0A4P7VZG0"/>
<gene>
    <name evidence="7" type="ORF">E7747_00690</name>
</gene>
<dbReference type="EMBL" id="CP039396">
    <property type="protein sequence ID" value="QCD40949.1"/>
    <property type="molecule type" value="Genomic_DNA"/>
</dbReference>
<evidence type="ECO:0000256" key="3">
    <source>
        <dbReference type="ARBA" id="ARBA00023082"/>
    </source>
</evidence>
<keyword evidence="4" id="KW-0804">Transcription</keyword>
<dbReference type="InterPro" id="IPR007627">
    <property type="entry name" value="RNA_pol_sigma70_r2"/>
</dbReference>
<evidence type="ECO:0000313" key="7">
    <source>
        <dbReference type="EMBL" id="QCD40949.1"/>
    </source>
</evidence>
<protein>
    <submittedName>
        <fullName evidence="7">Sigma-70 family RNA polymerase sigma factor</fullName>
    </submittedName>
</protein>
<feature type="domain" description="RNA polymerase sigma factor 70 region 4 type 2" evidence="6">
    <location>
        <begin position="115"/>
        <end position="157"/>
    </location>
</feature>
<keyword evidence="3" id="KW-0731">Sigma factor</keyword>
<dbReference type="CDD" id="cd06171">
    <property type="entry name" value="Sigma70_r4"/>
    <property type="match status" value="1"/>
</dbReference>
<dbReference type="SUPFAM" id="SSF88659">
    <property type="entry name" value="Sigma3 and sigma4 domains of RNA polymerase sigma factors"/>
    <property type="match status" value="1"/>
</dbReference>
<dbReference type="Gene3D" id="1.10.10.10">
    <property type="entry name" value="Winged helix-like DNA-binding domain superfamily/Winged helix DNA-binding domain"/>
    <property type="match status" value="1"/>
</dbReference>
<dbReference type="GO" id="GO:0016987">
    <property type="term" value="F:sigma factor activity"/>
    <property type="evidence" value="ECO:0007669"/>
    <property type="project" value="UniProtKB-KW"/>
</dbReference>
<feature type="domain" description="RNA polymerase sigma-70 region 2" evidence="5">
    <location>
        <begin position="11"/>
        <end position="74"/>
    </location>
</feature>
<reference evidence="8" key="1">
    <citation type="submission" date="2019-02" db="EMBL/GenBank/DDBJ databases">
        <title>Isolation and identification of novel species under the genus Muribaculum.</title>
        <authorList>
            <person name="Miyake S."/>
            <person name="Ding Y."/>
            <person name="Low A."/>
            <person name="Soh M."/>
            <person name="Seedorf H."/>
        </authorList>
    </citation>
    <scope>NUCLEOTIDE SEQUENCE [LARGE SCALE GENOMIC DNA]</scope>
    <source>
        <strain evidence="8">H5</strain>
    </source>
</reference>
<dbReference type="Proteomes" id="UP000297149">
    <property type="component" value="Chromosome"/>
</dbReference>
<proteinExistence type="inferred from homology"/>
<keyword evidence="8" id="KW-1185">Reference proteome</keyword>
<dbReference type="Pfam" id="PF04542">
    <property type="entry name" value="Sigma70_r2"/>
    <property type="match status" value="1"/>
</dbReference>
<evidence type="ECO:0000259" key="5">
    <source>
        <dbReference type="Pfam" id="PF04542"/>
    </source>
</evidence>
<dbReference type="InterPro" id="IPR013325">
    <property type="entry name" value="RNA_pol_sigma_r2"/>
</dbReference>
<comment type="similarity">
    <text evidence="1">Belongs to the sigma-70 factor family. ECF subfamily.</text>
</comment>
<evidence type="ECO:0000256" key="2">
    <source>
        <dbReference type="ARBA" id="ARBA00023015"/>
    </source>
</evidence>
<dbReference type="RefSeq" id="WP_136413441.1">
    <property type="nucleotide sequence ID" value="NZ_CAXHQF010000185.1"/>
</dbReference>
<dbReference type="Gene3D" id="1.10.1740.10">
    <property type="match status" value="1"/>
</dbReference>
<dbReference type="Pfam" id="PF08281">
    <property type="entry name" value="Sigma70_r4_2"/>
    <property type="match status" value="1"/>
</dbReference>
<dbReference type="PANTHER" id="PTHR43133:SF25">
    <property type="entry name" value="RNA POLYMERASE SIGMA FACTOR RFAY-RELATED"/>
    <property type="match status" value="1"/>
</dbReference>
<dbReference type="PANTHER" id="PTHR43133">
    <property type="entry name" value="RNA POLYMERASE ECF-TYPE SIGMA FACTO"/>
    <property type="match status" value="1"/>
</dbReference>
<dbReference type="GO" id="GO:0006352">
    <property type="term" value="P:DNA-templated transcription initiation"/>
    <property type="evidence" value="ECO:0007669"/>
    <property type="project" value="InterPro"/>
</dbReference>
<dbReference type="InterPro" id="IPR039425">
    <property type="entry name" value="RNA_pol_sigma-70-like"/>
</dbReference>
<evidence type="ECO:0000313" key="8">
    <source>
        <dbReference type="Proteomes" id="UP000297149"/>
    </source>
</evidence>